<dbReference type="EMBL" id="OX365766">
    <property type="protein sequence ID" value="CAI4034538.1"/>
    <property type="molecule type" value="Genomic_DNA"/>
</dbReference>
<evidence type="ECO:0000313" key="5">
    <source>
        <dbReference type="EMBL" id="CAI4034538.1"/>
    </source>
</evidence>
<name>A0AA35IPI7_SACMI</name>
<comment type="subcellular location">
    <subcellularLocation>
        <location evidence="1">Nucleus</location>
    </subcellularLocation>
</comment>
<dbReference type="GO" id="GO:0000417">
    <property type="term" value="C:HIR complex"/>
    <property type="evidence" value="ECO:0007669"/>
    <property type="project" value="TreeGrafter"/>
</dbReference>
<evidence type="ECO:0000256" key="1">
    <source>
        <dbReference type="ARBA" id="ARBA00004123"/>
    </source>
</evidence>
<dbReference type="Proteomes" id="UP001161438">
    <property type="component" value="Chromosome 10"/>
</dbReference>
<proteinExistence type="inferred from homology"/>
<evidence type="ECO:0000313" key="6">
    <source>
        <dbReference type="Proteomes" id="UP001161438"/>
    </source>
</evidence>
<feature type="compositionally biased region" description="Basic and acidic residues" evidence="4">
    <location>
        <begin position="339"/>
        <end position="353"/>
    </location>
</feature>
<dbReference type="GO" id="GO:0031491">
    <property type="term" value="F:nucleosome binding"/>
    <property type="evidence" value="ECO:0007669"/>
    <property type="project" value="TreeGrafter"/>
</dbReference>
<dbReference type="GeneID" id="80919355"/>
<keyword evidence="3" id="KW-0539">Nucleus</keyword>
<feature type="region of interest" description="Disordered" evidence="4">
    <location>
        <begin position="303"/>
        <end position="371"/>
    </location>
</feature>
<dbReference type="PANTHER" id="PTHR15502:SF7">
    <property type="entry name" value="CALCINEURIN-BINDING PROTEIN CABIN-1"/>
    <property type="match status" value="1"/>
</dbReference>
<evidence type="ECO:0000256" key="4">
    <source>
        <dbReference type="SAM" id="MobiDB-lite"/>
    </source>
</evidence>
<evidence type="ECO:0000256" key="2">
    <source>
        <dbReference type="ARBA" id="ARBA00007335"/>
    </source>
</evidence>
<accession>A0AA35IPI7</accession>
<protein>
    <recommendedName>
        <fullName evidence="7">Histone transcription regulator 3</fullName>
    </recommendedName>
</protein>
<feature type="region of interest" description="Disordered" evidence="4">
    <location>
        <begin position="1597"/>
        <end position="1632"/>
    </location>
</feature>
<feature type="compositionally biased region" description="Basic and acidic residues" evidence="4">
    <location>
        <begin position="318"/>
        <end position="327"/>
    </location>
</feature>
<feature type="compositionally biased region" description="Low complexity" evidence="4">
    <location>
        <begin position="1608"/>
        <end position="1620"/>
    </location>
</feature>
<organism evidence="5 6">
    <name type="scientific">Saccharomyces mikatae IFO 1815</name>
    <dbReference type="NCBI Taxonomy" id="226126"/>
    <lineage>
        <taxon>Eukaryota</taxon>
        <taxon>Fungi</taxon>
        <taxon>Dikarya</taxon>
        <taxon>Ascomycota</taxon>
        <taxon>Saccharomycotina</taxon>
        <taxon>Saccharomycetes</taxon>
        <taxon>Saccharomycetales</taxon>
        <taxon>Saccharomycetaceae</taxon>
        <taxon>Saccharomyces</taxon>
    </lineage>
</organism>
<dbReference type="RefSeq" id="XP_056077658.1">
    <property type="nucleotide sequence ID" value="XM_056223662.1"/>
</dbReference>
<dbReference type="GO" id="GO:0005634">
    <property type="term" value="C:nucleus"/>
    <property type="evidence" value="ECO:0007669"/>
    <property type="project" value="UniProtKB-SubCell"/>
</dbReference>
<dbReference type="PANTHER" id="PTHR15502">
    <property type="entry name" value="CALCINEURIN-BINDING PROTEIN CABIN 1-RELATED"/>
    <property type="match status" value="1"/>
</dbReference>
<evidence type="ECO:0000256" key="3">
    <source>
        <dbReference type="ARBA" id="ARBA00023242"/>
    </source>
</evidence>
<evidence type="ECO:0008006" key="7">
    <source>
        <dbReference type="Google" id="ProtNLM"/>
    </source>
</evidence>
<reference evidence="5" key="1">
    <citation type="submission" date="2022-10" db="EMBL/GenBank/DDBJ databases">
        <authorList>
            <person name="Byrne P K."/>
        </authorList>
    </citation>
    <scope>NUCLEOTIDE SEQUENCE</scope>
    <source>
        <strain evidence="5">IFO1815</strain>
    </source>
</reference>
<keyword evidence="6" id="KW-1185">Reference proteome</keyword>
<sequence>MSMFNALNSNIEGELYEAEEHSRELQIEQSFNILQDALIDLKNNDFKKSDSKFQELFQIDVIKPDKWGMYRNSSPTLDNLRYLCYRNRGMYYHLYLENNYEKLNSQELVNCILKAVENLVESIQHSDADFTVTDLLTRIFKGFNSVKLERLISEYEFTKEENLSLLLGRHRKFLLNDVTLMMNNYIDLTNKLLIPNLSDKTIFEKYHLDKYKDIKPEPLDFGPILSRISEMKRQDEEIMRNLDVFNVTLNEESWDEVAKALKNLLPNIKTSSLIGRNMDPYNEIEEPIEAVKFELSESINNTPSLEKDLERQEDEQEKESVQLEDKGGNMAPSETQTSEEPRPNKRPDEHVDSTKPLQRSSKRFKEREQENSKEYVMDVHKKFFAEFNTLLSYVHVLPFCDFDTFTSKFLIGSNGKQPEILIPYTDLYECLKSWNSRYTDIFNQNDYLSSGSNENEELFQLNALLKSNAFDDKESFPRYLSDLDSNHIKLFISEVNAGNLHFHQVRLKLLFKLLGTYDVSNERRLVIDYVWESQLLKIVLWFVFGIESNIFAFISKNKEQCKYLALSIYELLVNHLGNIVEEITNKRIQGHKSADLKSQRNKVEKRIRFWHTLLEQIAEEKDTKLYVHFQWTHYCFLQYTCDIVDSRLSETLTSLESTIKDSDSSLDIAYPNYRHIPALNLNTVQSQKRKIRIIQNITVEDIAEDTNPDNHSDNHLETLERVLLHILYPSTNESAIDEEMVSFIFNSPFLLKIRLWGVLFSSYVKKSSIQDVQRIYFHVLDFMRNVLTSPFYSESNSHARHQMLLTVLTAIGYFSSQLSKILNLNMWEDSNFVIDNCMFEKLLQTFFFFYTVLFYESSAVNDSSNRSFFKRASKSSGKMKDIIIDLATLILYYYNIQARRNTPAEQGIETTEVIWSLHTLFGYFHFCDASNGKFLDLSEKLLCLFINNDSFLQLKQILWCRYHYTIASDNFSPDLHETKAVEMEKIHSLPLGTYLIKLQYQNKNPYLSSSKTTLKQIMDNIIEKIGDPSTMDNHIISRNSFLLNEYLSKPITADLLKNTFSGVTSLYLTTPRDELQQGMTAGLFYVSSLQSLGLYKMRKKSMQARPSELDSIIRMLKNDIIYNTNRFESWILLGKCYTYIVEDDLIWTSDKITVPEKKEVIALTQRKAILCYSMAISIYYSRSDRTMDDKKILLEALDDLGSMLISGYYNPMNKLCFKWKSCAENTMRLSETGDVVMEKTMKITTISDFNIEQSIFLCFNRACSLSSDIKLQDGAFMLNWFSFYSLAKFFFKTDGGNNCKLVASYITQSCELAHESSPAKDPIIEPHYLLVNACYKWVKKGSLNINAALALLSKDSQFFQEQEGFWVNDEGLAWDYQEKVFFDKIMRLLHFLLSVDKKKWQHRPRYRIARILFDDFGNVDGALKEMDSLISAKSINKNLVNIWKPDFERPGKHFIYTYQYLILYLDLLFAIKDFNTTGLVIKKLRRFSSGTVNINELLERAINVYTQSAKIKLQLQNKSYVEQILPTLNYQNFLKISEQLNQVFDQDKYPEEISSGLKLAFQLKKGHSGIAFDSVCLGIYFEYLYYPLAQRHQSFVTENNESSPVPPSSGSVTSKSTPDSNSKPSAVKKRVTKKEVFDRIRLLVDKIT</sequence>
<dbReference type="GO" id="GO:0006325">
    <property type="term" value="P:chromatin organization"/>
    <property type="evidence" value="ECO:0007669"/>
    <property type="project" value="InterPro"/>
</dbReference>
<gene>
    <name evidence="5" type="primary">SMKI10G3310</name>
    <name evidence="5" type="ORF">SMKI_10G3310</name>
</gene>
<dbReference type="InterPro" id="IPR033053">
    <property type="entry name" value="Hir3/CABIN1"/>
</dbReference>
<comment type="similarity">
    <text evidence="2">Belongs to the HIR3 family.</text>
</comment>